<proteinExistence type="predicted"/>
<dbReference type="InterPro" id="IPR029063">
    <property type="entry name" value="SAM-dependent_MTases_sf"/>
</dbReference>
<evidence type="ECO:0000313" key="7">
    <source>
        <dbReference type="EMBL" id="GMI41151.1"/>
    </source>
</evidence>
<dbReference type="OrthoDB" id="47276at2759"/>
<evidence type="ECO:0000256" key="4">
    <source>
        <dbReference type="ARBA" id="ARBA00022679"/>
    </source>
</evidence>
<reference evidence="8" key="1">
    <citation type="journal article" date="2023" name="Commun. Biol.">
        <title>Genome analysis of Parmales, the sister group of diatoms, reveals the evolutionary specialization of diatoms from phago-mixotrophs to photoautotrophs.</title>
        <authorList>
            <person name="Ban H."/>
            <person name="Sato S."/>
            <person name="Yoshikawa S."/>
            <person name="Yamada K."/>
            <person name="Nakamura Y."/>
            <person name="Ichinomiya M."/>
            <person name="Sato N."/>
            <person name="Blanc-Mathieu R."/>
            <person name="Endo H."/>
            <person name="Kuwata A."/>
            <person name="Ogata H."/>
        </authorList>
    </citation>
    <scope>NUCLEOTIDE SEQUENCE [LARGE SCALE GENOMIC DNA]</scope>
</reference>
<evidence type="ECO:0000256" key="1">
    <source>
        <dbReference type="ARBA" id="ARBA00000142"/>
    </source>
</evidence>
<evidence type="ECO:0000256" key="3">
    <source>
        <dbReference type="ARBA" id="ARBA00022603"/>
    </source>
</evidence>
<keyword evidence="8" id="KW-1185">Reference proteome</keyword>
<gene>
    <name evidence="7" type="ORF">TrCOL_g2726</name>
</gene>
<accession>A0A9W7G9U0</accession>
<dbReference type="EMBL" id="BRYA01000143">
    <property type="protein sequence ID" value="GMI41151.1"/>
    <property type="molecule type" value="Genomic_DNA"/>
</dbReference>
<dbReference type="PROSITE" id="PS51625">
    <property type="entry name" value="SAM_MT_TRMB"/>
    <property type="match status" value="1"/>
</dbReference>
<keyword evidence="4" id="KW-0808">Transferase</keyword>
<protein>
    <recommendedName>
        <fullName evidence="2">tRNA (guanine(46)-N(7))-methyltransferase</fullName>
        <ecNumber evidence="2">2.1.1.33</ecNumber>
    </recommendedName>
</protein>
<dbReference type="EC" id="2.1.1.33" evidence="2"/>
<dbReference type="InterPro" id="IPR003358">
    <property type="entry name" value="tRNA_(Gua-N-7)_MeTrfase_Trmb"/>
</dbReference>
<keyword evidence="3" id="KW-0489">Methyltransferase</keyword>
<evidence type="ECO:0000256" key="5">
    <source>
        <dbReference type="ARBA" id="ARBA00022691"/>
    </source>
</evidence>
<evidence type="ECO:0000256" key="6">
    <source>
        <dbReference type="ARBA" id="ARBA00022694"/>
    </source>
</evidence>
<name>A0A9W7G9U0_9STRA</name>
<evidence type="ECO:0000256" key="2">
    <source>
        <dbReference type="ARBA" id="ARBA00011977"/>
    </source>
</evidence>
<dbReference type="CDD" id="cd02440">
    <property type="entry name" value="AdoMet_MTases"/>
    <property type="match status" value="1"/>
</dbReference>
<comment type="caution">
    <text evidence="7">The sequence shown here is derived from an EMBL/GenBank/DDBJ whole genome shotgun (WGS) entry which is preliminary data.</text>
</comment>
<sequence length="237" mass="26939">MDTDLDKELKDKRNKASRFRQHVNPLSRKYQEPQVSSTDTSWVSTNFSDPTLPLHLDIGCAKGTFCLELATQNPSSLNVLGLEIRSPVVDYALGRRDKRGLRNCHFLACNANVDVGAVIEGVVENGGRVKTVSVQFPDPHFKKGQKKRRVVTPDFVRVLGDKLTSDKVGDEHIWLQSDVKDVLDDMRDAFREDERFIEMGEGGYWDNNWTGVPTEREISVFNKEEGGEVWRSLFKIK</sequence>
<dbReference type="GO" id="GO:0008176">
    <property type="term" value="F:tRNA (guanine(46)-N7)-methyltransferase activity"/>
    <property type="evidence" value="ECO:0007669"/>
    <property type="project" value="UniProtKB-EC"/>
</dbReference>
<dbReference type="Pfam" id="PF02390">
    <property type="entry name" value="Methyltransf_4"/>
    <property type="match status" value="1"/>
</dbReference>
<dbReference type="SUPFAM" id="SSF53335">
    <property type="entry name" value="S-adenosyl-L-methionine-dependent methyltransferases"/>
    <property type="match status" value="1"/>
</dbReference>
<comment type="catalytic activity">
    <reaction evidence="1">
        <text>guanosine(46) in tRNA + S-adenosyl-L-methionine = N(7)-methylguanosine(46) in tRNA + S-adenosyl-L-homocysteine</text>
        <dbReference type="Rhea" id="RHEA:42708"/>
        <dbReference type="Rhea" id="RHEA-COMP:10188"/>
        <dbReference type="Rhea" id="RHEA-COMP:10189"/>
        <dbReference type="ChEBI" id="CHEBI:57856"/>
        <dbReference type="ChEBI" id="CHEBI:59789"/>
        <dbReference type="ChEBI" id="CHEBI:74269"/>
        <dbReference type="ChEBI" id="CHEBI:74480"/>
        <dbReference type="EC" id="2.1.1.33"/>
    </reaction>
</comment>
<dbReference type="Proteomes" id="UP001165065">
    <property type="component" value="Unassembled WGS sequence"/>
</dbReference>
<dbReference type="PANTHER" id="PTHR23417:SF21">
    <property type="entry name" value="TRNA (GUANINE-N(7)-)-METHYLTRANSFERASE"/>
    <property type="match status" value="1"/>
</dbReference>
<dbReference type="GO" id="GO:0043527">
    <property type="term" value="C:tRNA methyltransferase complex"/>
    <property type="evidence" value="ECO:0007669"/>
    <property type="project" value="TreeGrafter"/>
</dbReference>
<keyword evidence="6" id="KW-0819">tRNA processing</keyword>
<keyword evidence="5" id="KW-0949">S-adenosyl-L-methionine</keyword>
<dbReference type="AlphaFoldDB" id="A0A9W7G9U0"/>
<evidence type="ECO:0000313" key="8">
    <source>
        <dbReference type="Proteomes" id="UP001165065"/>
    </source>
</evidence>
<organism evidence="7 8">
    <name type="scientific">Triparma columacea</name>
    <dbReference type="NCBI Taxonomy" id="722753"/>
    <lineage>
        <taxon>Eukaryota</taxon>
        <taxon>Sar</taxon>
        <taxon>Stramenopiles</taxon>
        <taxon>Ochrophyta</taxon>
        <taxon>Bolidophyceae</taxon>
        <taxon>Parmales</taxon>
        <taxon>Triparmaceae</taxon>
        <taxon>Triparma</taxon>
    </lineage>
</organism>
<dbReference type="PANTHER" id="PTHR23417">
    <property type="entry name" value="3-DEOXY-D-MANNO-OCTULOSONIC-ACID TRANSFERASE/TRNA GUANINE-N 7 - -METHYLTRANSFERASE"/>
    <property type="match status" value="1"/>
</dbReference>
<dbReference type="Gene3D" id="3.40.50.150">
    <property type="entry name" value="Vaccinia Virus protein VP39"/>
    <property type="match status" value="1"/>
</dbReference>